<reference evidence="2" key="1">
    <citation type="submission" date="2023-03" db="EMBL/GenBank/DDBJ databases">
        <title>Massive genome expansion in bonnet fungi (Mycena s.s.) driven by repeated elements and novel gene families across ecological guilds.</title>
        <authorList>
            <consortium name="Lawrence Berkeley National Laboratory"/>
            <person name="Harder C.B."/>
            <person name="Miyauchi S."/>
            <person name="Viragh M."/>
            <person name="Kuo A."/>
            <person name="Thoen E."/>
            <person name="Andreopoulos B."/>
            <person name="Lu D."/>
            <person name="Skrede I."/>
            <person name="Drula E."/>
            <person name="Henrissat B."/>
            <person name="Morin E."/>
            <person name="Kohler A."/>
            <person name="Barry K."/>
            <person name="LaButti K."/>
            <person name="Morin E."/>
            <person name="Salamov A."/>
            <person name="Lipzen A."/>
            <person name="Mereny Z."/>
            <person name="Hegedus B."/>
            <person name="Baldrian P."/>
            <person name="Stursova M."/>
            <person name="Weitz H."/>
            <person name="Taylor A."/>
            <person name="Grigoriev I.V."/>
            <person name="Nagy L.G."/>
            <person name="Martin F."/>
            <person name="Kauserud H."/>
        </authorList>
    </citation>
    <scope>NUCLEOTIDE SEQUENCE</scope>
    <source>
        <strain evidence="2">CBHHK002</strain>
    </source>
</reference>
<accession>A0AAD7AEC0</accession>
<dbReference type="Proteomes" id="UP001218218">
    <property type="component" value="Unassembled WGS sequence"/>
</dbReference>
<dbReference type="AlphaFoldDB" id="A0AAD7AEC0"/>
<protein>
    <submittedName>
        <fullName evidence="2">Uncharacterized protein</fullName>
    </submittedName>
</protein>
<keyword evidence="3" id="KW-1185">Reference proteome</keyword>
<sequence>MWIHSSILSLASAVCLCLFAICFAWQKFCKLPPVWLKQLDSLGRPRKRMIPGTAIVCGGSIAGIVTARICADHFERVIIVDPEIEDSEKPKTRILQYNAGHVFLTLFVEGARRLWPNFDAEMKAAGGKFRFADTQIHYSGVPVLTPYQDYPADQFPDTLIIRRSVGQKVLHRLLQQPSSKLTRLAGTVRSIQPSSDRTSIESVTVRQLDGSLISLQDVALVADCTGTIQAGLKWLNTAGFDLPESIRSHYNGNISYVTICFTVSPEVAVKLRATIPAAQLKTILLYGYFPHDDALSSSLGLFDTDNDTIQLMFSDSSGRDLPRSAAEVVPFVTAIRGFKIPIPSWVIQVIELLCEHGNPSFDVLKIPTQSFVRYHTLPAGHLPSNFIALGDASLKLNPIHGQGIAKAMMNGMGLNHLLHTVKSDSAGIPADFSARYFRGSADAMNGLWDGTRLHDYGSPLCEPMVGETKNTGRFLRWFERKLISASVKDEEVASALWHVRHMFAADKVFLAPTILWKVLSTRALF</sequence>
<gene>
    <name evidence="2" type="ORF">DFH08DRAFT_849394</name>
</gene>
<organism evidence="2 3">
    <name type="scientific">Mycena albidolilacea</name>
    <dbReference type="NCBI Taxonomy" id="1033008"/>
    <lineage>
        <taxon>Eukaryota</taxon>
        <taxon>Fungi</taxon>
        <taxon>Dikarya</taxon>
        <taxon>Basidiomycota</taxon>
        <taxon>Agaricomycotina</taxon>
        <taxon>Agaricomycetes</taxon>
        <taxon>Agaricomycetidae</taxon>
        <taxon>Agaricales</taxon>
        <taxon>Marasmiineae</taxon>
        <taxon>Mycenaceae</taxon>
        <taxon>Mycena</taxon>
    </lineage>
</organism>
<dbReference type="InterPro" id="IPR036188">
    <property type="entry name" value="FAD/NAD-bd_sf"/>
</dbReference>
<feature type="signal peptide" evidence="1">
    <location>
        <begin position="1"/>
        <end position="24"/>
    </location>
</feature>
<name>A0AAD7AEC0_9AGAR</name>
<proteinExistence type="predicted"/>
<evidence type="ECO:0000313" key="2">
    <source>
        <dbReference type="EMBL" id="KAJ7356572.1"/>
    </source>
</evidence>
<comment type="caution">
    <text evidence="2">The sequence shown here is derived from an EMBL/GenBank/DDBJ whole genome shotgun (WGS) entry which is preliminary data.</text>
</comment>
<dbReference type="EMBL" id="JARIHO010000008">
    <property type="protein sequence ID" value="KAJ7356572.1"/>
    <property type="molecule type" value="Genomic_DNA"/>
</dbReference>
<dbReference type="SUPFAM" id="SSF51905">
    <property type="entry name" value="FAD/NAD(P)-binding domain"/>
    <property type="match status" value="1"/>
</dbReference>
<evidence type="ECO:0000313" key="3">
    <source>
        <dbReference type="Proteomes" id="UP001218218"/>
    </source>
</evidence>
<keyword evidence="1" id="KW-0732">Signal</keyword>
<evidence type="ECO:0000256" key="1">
    <source>
        <dbReference type="SAM" id="SignalP"/>
    </source>
</evidence>
<feature type="chain" id="PRO_5042078887" evidence="1">
    <location>
        <begin position="25"/>
        <end position="525"/>
    </location>
</feature>